<dbReference type="Proteomes" id="UP000469185">
    <property type="component" value="Unassembled WGS sequence"/>
</dbReference>
<organism evidence="1 2">
    <name type="scientific">Phytoactinopolyspora alkaliphila</name>
    <dbReference type="NCBI Taxonomy" id="1783498"/>
    <lineage>
        <taxon>Bacteria</taxon>
        <taxon>Bacillati</taxon>
        <taxon>Actinomycetota</taxon>
        <taxon>Actinomycetes</taxon>
        <taxon>Jiangellales</taxon>
        <taxon>Jiangellaceae</taxon>
        <taxon>Phytoactinopolyspora</taxon>
    </lineage>
</organism>
<dbReference type="RefSeq" id="WP_163819255.1">
    <property type="nucleotide sequence ID" value="NZ_JAAGOB010000007.1"/>
</dbReference>
<name>A0A6N9YNQ4_9ACTN</name>
<sequence>MTALTPEQEEQLRDMAEALVPFAAELVGCVHDYGRAEIEAVIYRHLGLSPAMGDEVQTAIAAMVVLAAMVNPDRSADELLTWTLVDPRMLPLTPARAA</sequence>
<evidence type="ECO:0000313" key="2">
    <source>
        <dbReference type="Proteomes" id="UP000469185"/>
    </source>
</evidence>
<accession>A0A6N9YNQ4</accession>
<dbReference type="EMBL" id="JAAGOB010000007">
    <property type="protein sequence ID" value="NED96468.1"/>
    <property type="molecule type" value="Genomic_DNA"/>
</dbReference>
<gene>
    <name evidence="1" type="ORF">G1H11_14250</name>
</gene>
<comment type="caution">
    <text evidence="1">The sequence shown here is derived from an EMBL/GenBank/DDBJ whole genome shotgun (WGS) entry which is preliminary data.</text>
</comment>
<protein>
    <submittedName>
        <fullName evidence="1">Uncharacterized protein</fullName>
    </submittedName>
</protein>
<proteinExistence type="predicted"/>
<evidence type="ECO:0000313" key="1">
    <source>
        <dbReference type="EMBL" id="NED96468.1"/>
    </source>
</evidence>
<keyword evidence="2" id="KW-1185">Reference proteome</keyword>
<dbReference type="AlphaFoldDB" id="A0A6N9YNQ4"/>
<reference evidence="1 2" key="1">
    <citation type="submission" date="2020-02" db="EMBL/GenBank/DDBJ databases">
        <authorList>
            <person name="Li X.-J."/>
            <person name="Feng X.-M."/>
        </authorList>
    </citation>
    <scope>NUCLEOTIDE SEQUENCE [LARGE SCALE GENOMIC DNA]</scope>
    <source>
        <strain evidence="1 2">CGMCC 4.7225</strain>
    </source>
</reference>